<keyword evidence="2" id="KW-0614">Plasmid</keyword>
<keyword evidence="3" id="KW-1185">Reference proteome</keyword>
<evidence type="ECO:0000313" key="2">
    <source>
        <dbReference type="EMBL" id="AHG93422.1"/>
    </source>
</evidence>
<protein>
    <recommendedName>
        <fullName evidence="4">DUF4386 domain-containing protein</fullName>
    </recommendedName>
</protein>
<dbReference type="HOGENOM" id="CLU_098561_1_1_0"/>
<dbReference type="eggNOG" id="ENOG502ZF5I">
    <property type="taxonomic scope" value="Bacteria"/>
</dbReference>
<keyword evidence="1" id="KW-0812">Transmembrane</keyword>
<keyword evidence="1" id="KW-1133">Transmembrane helix</keyword>
<dbReference type="OrthoDB" id="7060422at2"/>
<dbReference type="InterPro" id="IPR025495">
    <property type="entry name" value="DUF4386"/>
</dbReference>
<organism evidence="2 3">
    <name type="scientific">Gemmatirosa kalamazoonensis</name>
    <dbReference type="NCBI Taxonomy" id="861299"/>
    <lineage>
        <taxon>Bacteria</taxon>
        <taxon>Pseudomonadati</taxon>
        <taxon>Gemmatimonadota</taxon>
        <taxon>Gemmatimonadia</taxon>
        <taxon>Gemmatimonadales</taxon>
        <taxon>Gemmatimonadaceae</taxon>
        <taxon>Gemmatirosa</taxon>
    </lineage>
</organism>
<feature type="transmembrane region" description="Helical" evidence="1">
    <location>
        <begin position="145"/>
        <end position="164"/>
    </location>
</feature>
<feature type="transmembrane region" description="Helical" evidence="1">
    <location>
        <begin position="171"/>
        <end position="190"/>
    </location>
</feature>
<geneLocation type="plasmid" evidence="2 3">
    <name>2</name>
</geneLocation>
<gene>
    <name evidence="2" type="ORF">J421_5887</name>
</gene>
<dbReference type="Pfam" id="PF14329">
    <property type="entry name" value="DUF4386"/>
    <property type="match status" value="1"/>
</dbReference>
<accession>W0RSH7</accession>
<feature type="transmembrane region" description="Helical" evidence="1">
    <location>
        <begin position="56"/>
        <end position="80"/>
    </location>
</feature>
<reference evidence="2 3" key="1">
    <citation type="journal article" date="2014" name="Genome Announc.">
        <title>Genome Sequence and Methylome of Soil Bacterium Gemmatirosa kalamazoonensis KBS708T, a Member of the Rarely Cultivated Gemmatimonadetes Phylum.</title>
        <authorList>
            <person name="Debruyn J.M."/>
            <person name="Radosevich M."/>
            <person name="Wommack K.E."/>
            <person name="Polson S.W."/>
            <person name="Hauser L.J."/>
            <person name="Fawaz M.N."/>
            <person name="Korlach J."/>
            <person name="Tsai Y.C."/>
        </authorList>
    </citation>
    <scope>NUCLEOTIDE SEQUENCE [LARGE SCALE GENOMIC DNA]</scope>
    <source>
        <strain evidence="2 3">KBS708</strain>
        <plasmid evidence="3">Plasmid 2</plasmid>
    </source>
</reference>
<dbReference type="EMBL" id="CP007130">
    <property type="protein sequence ID" value="AHG93422.1"/>
    <property type="molecule type" value="Genomic_DNA"/>
</dbReference>
<proteinExistence type="predicted"/>
<keyword evidence="1" id="KW-0472">Membrane</keyword>
<dbReference type="KEGG" id="gba:J421_5887"/>
<dbReference type="AlphaFoldDB" id="W0RSH7"/>
<dbReference type="Proteomes" id="UP000019151">
    <property type="component" value="Plasmid 2"/>
</dbReference>
<evidence type="ECO:0000313" key="3">
    <source>
        <dbReference type="Proteomes" id="UP000019151"/>
    </source>
</evidence>
<feature type="transmembrane region" description="Helical" evidence="1">
    <location>
        <begin position="107"/>
        <end position="125"/>
    </location>
</feature>
<sequence>MTDMSPRTMARWSGALFLATIVGGVVAQGVLADRLVVTGDAAATARNIVANPSVVRAAFTIFMLEMACQTATTAVMYELLKPVDRGLARMAAAFGYVGSGIKILSRLFFYAPLFVLGGSSYLAAFSQKQLETIAYLLIRINSQGAGMACIFLGLSTMLTGWLMLRSTFLPRALGVLGLVGGAGWLAFIYPPLGGSLFVPIALVALLGCAVTIGWLLVRGVDERRWHAMAAASASSVWR</sequence>
<evidence type="ECO:0008006" key="4">
    <source>
        <dbReference type="Google" id="ProtNLM"/>
    </source>
</evidence>
<name>W0RSH7_9BACT</name>
<dbReference type="InParanoid" id="W0RSH7"/>
<dbReference type="RefSeq" id="WP_104023490.1">
    <property type="nucleotide sequence ID" value="NZ_CP007130.1"/>
</dbReference>
<evidence type="ECO:0000256" key="1">
    <source>
        <dbReference type="SAM" id="Phobius"/>
    </source>
</evidence>
<feature type="transmembrane region" description="Helical" evidence="1">
    <location>
        <begin position="196"/>
        <end position="217"/>
    </location>
</feature>